<accession>A0ABS9BK61</accession>
<dbReference type="PROSITE" id="PS51257">
    <property type="entry name" value="PROKAR_LIPOPROTEIN"/>
    <property type="match status" value="1"/>
</dbReference>
<dbReference type="EMBL" id="JAKEVY010000004">
    <property type="protein sequence ID" value="MCF1716076.1"/>
    <property type="molecule type" value="Genomic_DNA"/>
</dbReference>
<protein>
    <recommendedName>
        <fullName evidence="3">Lipoprotein</fullName>
    </recommendedName>
</protein>
<dbReference type="RefSeq" id="WP_234867027.1">
    <property type="nucleotide sequence ID" value="NZ_JAKEVY010000004.1"/>
</dbReference>
<sequence length="379" mass="44608">MKCWRILYAILAFLVLGCGGSGRLNKYYTEEDRAVLDLITQVKKEPTDKASIRLLSDAYEAAFQKRARMAQPYAGSQAGDQYMQQVREWQVVGQMYEQIQAIPQVVKQFPGLPDPRPQEQLARQQAAEQYYQAGRAYMGYNTRQQAQQAYDFFEKANKAWPGYKDVNQQLQLAAERALTRVLVNPVNYNRYGFGYWGFQNDWLQQQMVRDLNARAFRNVRFFTEWELRAQQLVPDKIVDLDFVELFVDRVHAERRQYERVKNIKTGETKSKPPQPVYTTVRATVFVERQYMTSYATLECRIYDRLSNQNSLYDRFPERINWTQERARFTGDRRALEPADIALLNNRWNDYPPTREQIADQLIRATYQQLLSRINSGVSF</sequence>
<evidence type="ECO:0000313" key="1">
    <source>
        <dbReference type="EMBL" id="MCF1716076.1"/>
    </source>
</evidence>
<keyword evidence="2" id="KW-1185">Reference proteome</keyword>
<reference evidence="1 2" key="1">
    <citation type="submission" date="2022-01" db="EMBL/GenBank/DDBJ databases">
        <title>Flavihumibacter sp. nov., isolated from sediment of a river.</title>
        <authorList>
            <person name="Liu H."/>
        </authorList>
    </citation>
    <scope>NUCLEOTIDE SEQUENCE [LARGE SCALE GENOMIC DNA]</scope>
    <source>
        <strain evidence="1 2">RY-1</strain>
    </source>
</reference>
<comment type="caution">
    <text evidence="1">The sequence shown here is derived from an EMBL/GenBank/DDBJ whole genome shotgun (WGS) entry which is preliminary data.</text>
</comment>
<proteinExistence type="predicted"/>
<gene>
    <name evidence="1" type="ORF">L0U88_15655</name>
</gene>
<evidence type="ECO:0008006" key="3">
    <source>
        <dbReference type="Google" id="ProtNLM"/>
    </source>
</evidence>
<name>A0ABS9BK61_9BACT</name>
<evidence type="ECO:0000313" key="2">
    <source>
        <dbReference type="Proteomes" id="UP001200145"/>
    </source>
</evidence>
<dbReference type="Proteomes" id="UP001200145">
    <property type="component" value="Unassembled WGS sequence"/>
</dbReference>
<organism evidence="1 2">
    <name type="scientific">Flavihumibacter fluminis</name>
    <dbReference type="NCBI Taxonomy" id="2909236"/>
    <lineage>
        <taxon>Bacteria</taxon>
        <taxon>Pseudomonadati</taxon>
        <taxon>Bacteroidota</taxon>
        <taxon>Chitinophagia</taxon>
        <taxon>Chitinophagales</taxon>
        <taxon>Chitinophagaceae</taxon>
        <taxon>Flavihumibacter</taxon>
    </lineage>
</organism>